<reference evidence="10" key="1">
    <citation type="journal article" date="2023" name="G3 (Bethesda)">
        <title>Whole genome assemblies of Zophobas morio and Tenebrio molitor.</title>
        <authorList>
            <person name="Kaur S."/>
            <person name="Stinson S.A."/>
            <person name="diCenzo G.C."/>
        </authorList>
    </citation>
    <scope>NUCLEOTIDE SEQUENCE</scope>
    <source>
        <strain evidence="10">QUZm001</strain>
    </source>
</reference>
<evidence type="ECO:0000256" key="5">
    <source>
        <dbReference type="ARBA" id="ARBA00033747"/>
    </source>
</evidence>
<feature type="coiled-coil region" evidence="7">
    <location>
        <begin position="328"/>
        <end position="377"/>
    </location>
</feature>
<evidence type="ECO:0000256" key="1">
    <source>
        <dbReference type="ARBA" id="ARBA00004138"/>
    </source>
</evidence>
<dbReference type="PANTHER" id="PTHR31183:SF1">
    <property type="entry name" value="CILIA- AND FLAGELLA-ASSOCIATED PROTEIN 53"/>
    <property type="match status" value="1"/>
</dbReference>
<evidence type="ECO:0000259" key="9">
    <source>
        <dbReference type="Pfam" id="PF13868"/>
    </source>
</evidence>
<dbReference type="InterPro" id="IPR043597">
    <property type="entry name" value="TPH_dom"/>
</dbReference>
<feature type="coiled-coil region" evidence="7">
    <location>
        <begin position="422"/>
        <end position="567"/>
    </location>
</feature>
<evidence type="ECO:0000256" key="2">
    <source>
        <dbReference type="ARBA" id="ARBA00023054"/>
    </source>
</evidence>
<accession>A0AA38I120</accession>
<evidence type="ECO:0000256" key="6">
    <source>
        <dbReference type="ARBA" id="ARBA00033773"/>
    </source>
</evidence>
<dbReference type="PANTHER" id="PTHR31183">
    <property type="entry name" value="TRICHOPLEIN KERATIN FILAMENT-BINDING PROTEIN FAMILY MEMBER"/>
    <property type="match status" value="1"/>
</dbReference>
<dbReference type="Proteomes" id="UP001168821">
    <property type="component" value="Unassembled WGS sequence"/>
</dbReference>
<dbReference type="Pfam" id="PF13868">
    <property type="entry name" value="TPH"/>
    <property type="match status" value="1"/>
</dbReference>
<feature type="coiled-coil region" evidence="7">
    <location>
        <begin position="6"/>
        <end position="56"/>
    </location>
</feature>
<comment type="subcellular location">
    <subcellularLocation>
        <location evidence="1">Cell projection</location>
        <location evidence="1">Cilium</location>
    </subcellularLocation>
</comment>
<keyword evidence="4" id="KW-0966">Cell projection</keyword>
<comment type="caution">
    <text evidence="10">The sequence shown here is derived from an EMBL/GenBank/DDBJ whole genome shotgun (WGS) entry which is preliminary data.</text>
</comment>
<dbReference type="EMBL" id="JALNTZ010000006">
    <property type="protein sequence ID" value="KAJ3647770.1"/>
    <property type="molecule type" value="Genomic_DNA"/>
</dbReference>
<keyword evidence="2 7" id="KW-0175">Coiled coil</keyword>
<keyword evidence="3" id="KW-0969">Cilium</keyword>
<evidence type="ECO:0000256" key="4">
    <source>
        <dbReference type="ARBA" id="ARBA00023273"/>
    </source>
</evidence>
<comment type="similarity">
    <text evidence="5">Belongs to the CFAP53 family.</text>
</comment>
<evidence type="ECO:0000256" key="3">
    <source>
        <dbReference type="ARBA" id="ARBA00023069"/>
    </source>
</evidence>
<evidence type="ECO:0000256" key="7">
    <source>
        <dbReference type="SAM" id="Coils"/>
    </source>
</evidence>
<dbReference type="InterPro" id="IPR043596">
    <property type="entry name" value="CFAP53/TCHP"/>
</dbReference>
<proteinExistence type="inferred from homology"/>
<dbReference type="GO" id="GO:0005929">
    <property type="term" value="C:cilium"/>
    <property type="evidence" value="ECO:0007669"/>
    <property type="project" value="UniProtKB-SubCell"/>
</dbReference>
<organism evidence="10 11">
    <name type="scientific">Zophobas morio</name>
    <dbReference type="NCBI Taxonomy" id="2755281"/>
    <lineage>
        <taxon>Eukaryota</taxon>
        <taxon>Metazoa</taxon>
        <taxon>Ecdysozoa</taxon>
        <taxon>Arthropoda</taxon>
        <taxon>Hexapoda</taxon>
        <taxon>Insecta</taxon>
        <taxon>Pterygota</taxon>
        <taxon>Neoptera</taxon>
        <taxon>Endopterygota</taxon>
        <taxon>Coleoptera</taxon>
        <taxon>Polyphaga</taxon>
        <taxon>Cucujiformia</taxon>
        <taxon>Tenebrionidae</taxon>
        <taxon>Zophobas</taxon>
    </lineage>
</organism>
<feature type="compositionally biased region" description="Basic and acidic residues" evidence="8">
    <location>
        <begin position="209"/>
        <end position="219"/>
    </location>
</feature>
<feature type="domain" description="Trichohyalin-plectin-homology" evidence="9">
    <location>
        <begin position="242"/>
        <end position="572"/>
    </location>
</feature>
<dbReference type="AlphaFoldDB" id="A0AA38I120"/>
<keyword evidence="11" id="KW-1185">Reference proteome</keyword>
<gene>
    <name evidence="10" type="ORF">Zmor_019631</name>
</gene>
<protein>
    <recommendedName>
        <fullName evidence="6">Cilia- and flagella-associated protein 53</fullName>
    </recommendedName>
</protein>
<feature type="region of interest" description="Disordered" evidence="8">
    <location>
        <begin position="200"/>
        <end position="219"/>
    </location>
</feature>
<evidence type="ECO:0000313" key="10">
    <source>
        <dbReference type="EMBL" id="KAJ3647770.1"/>
    </source>
</evidence>
<sequence>MTCETNERLQAESDRLQAEQVKEYREELKRQMEYTNEKRTLEKEQLQRDLAETYAEEERRRQYILELKGFWGTMDVPNHARRPIRRSNGPTVDVLLPSLKPGAYGHFEKIRDTTELLRLFHRQHMRGFRDLERDETALNRQTEKIIRDKKCKEQRTFAAKVKDRFHEKMQAYEDAVERRREKLRQLLCSEERQHVRETISGSQQVAQSKTEEKLEAGRQHRLQREAQLLEEARKKKMQHWINNDDEVRNLLMKKHAMEVQKVQLEQMKENELRKETERETDKFYAGVTMKNQQAQMEREVGEVVKKHQAAMETKEVLDKQIQGIQLVQQEAERLAAEEAVELVKLREQIRREEIQKLDEKRRKRDQMRKELMEQIAIHQKCIAERKSIENLHRTIRYELRQKEYDEEMRKEEDTRASKKRSLLIHQQHLKELEKERKREEEQLDQWLLEDRRMAEKKQDEARCLILKARQELQKNVLLERAQQLEYKKQEAQNYLKLQQAENALLKIACDMNARLQEETDRLRSEELKTYKGHLKKQIEERAEQTRAEKQQLERELAEGLAEEERRRQLVLQVFHAGQAEKQNRHPHKVVLEMQCPCASNPAAHYNLLAQQKNQ</sequence>
<evidence type="ECO:0000313" key="11">
    <source>
        <dbReference type="Proteomes" id="UP001168821"/>
    </source>
</evidence>
<evidence type="ECO:0000256" key="8">
    <source>
        <dbReference type="SAM" id="MobiDB-lite"/>
    </source>
</evidence>
<name>A0AA38I120_9CUCU</name>